<gene>
    <name evidence="1" type="ORF">XNOV1_A026964</name>
</gene>
<accession>A0AAV1G8N3</accession>
<evidence type="ECO:0000313" key="2">
    <source>
        <dbReference type="Proteomes" id="UP001178508"/>
    </source>
</evidence>
<proteinExistence type="predicted"/>
<dbReference type="AlphaFoldDB" id="A0AAV1G8N3"/>
<name>A0AAV1G8N3_XYRNO</name>
<dbReference type="EMBL" id="OY660876">
    <property type="protein sequence ID" value="CAJ1070356.1"/>
    <property type="molecule type" value="Genomic_DNA"/>
</dbReference>
<dbReference type="Proteomes" id="UP001178508">
    <property type="component" value="Chromosome 13"/>
</dbReference>
<keyword evidence="2" id="KW-1185">Reference proteome</keyword>
<evidence type="ECO:0000313" key="1">
    <source>
        <dbReference type="EMBL" id="CAJ1070356.1"/>
    </source>
</evidence>
<sequence length="128" mass="14713">MKLETKNTNETCIPHIAQPCERESPRTLKAALKSLQRDGGPVCICVYHDGEEECSQRSTDICSTFSLHYQGSSQWRCFRPHTTVNNNSRSVPDVRSVYNCCWAFSSKKVEHTTALFLSYMMYALFFCR</sequence>
<protein>
    <submittedName>
        <fullName evidence="1">Uncharacterized protein</fullName>
    </submittedName>
</protein>
<organism evidence="1 2">
    <name type="scientific">Xyrichtys novacula</name>
    <name type="common">Pearly razorfish</name>
    <name type="synonym">Hemipteronotus novacula</name>
    <dbReference type="NCBI Taxonomy" id="13765"/>
    <lineage>
        <taxon>Eukaryota</taxon>
        <taxon>Metazoa</taxon>
        <taxon>Chordata</taxon>
        <taxon>Craniata</taxon>
        <taxon>Vertebrata</taxon>
        <taxon>Euteleostomi</taxon>
        <taxon>Actinopterygii</taxon>
        <taxon>Neopterygii</taxon>
        <taxon>Teleostei</taxon>
        <taxon>Neoteleostei</taxon>
        <taxon>Acanthomorphata</taxon>
        <taxon>Eupercaria</taxon>
        <taxon>Labriformes</taxon>
        <taxon>Labridae</taxon>
        <taxon>Xyrichtys</taxon>
    </lineage>
</organism>
<reference evidence="1" key="1">
    <citation type="submission" date="2023-08" db="EMBL/GenBank/DDBJ databases">
        <authorList>
            <person name="Alioto T."/>
            <person name="Alioto T."/>
            <person name="Gomez Garrido J."/>
        </authorList>
    </citation>
    <scope>NUCLEOTIDE SEQUENCE</scope>
</reference>